<dbReference type="Proteomes" id="UP000242662">
    <property type="component" value="Unassembled WGS sequence"/>
</dbReference>
<gene>
    <name evidence="2" type="ORF">SAMN05421737_105174</name>
</gene>
<evidence type="ECO:0000256" key="1">
    <source>
        <dbReference type="SAM" id="Phobius"/>
    </source>
</evidence>
<name>A0A1G6IUQ6_9BACI</name>
<protein>
    <submittedName>
        <fullName evidence="2">Uncharacterized protein</fullName>
    </submittedName>
</protein>
<dbReference type="STRING" id="1464122.SAMN05421737_105174"/>
<dbReference type="RefSeq" id="WP_090775527.1">
    <property type="nucleotide sequence ID" value="NZ_FMYM01000005.1"/>
</dbReference>
<evidence type="ECO:0000313" key="3">
    <source>
        <dbReference type="Proteomes" id="UP000242662"/>
    </source>
</evidence>
<keyword evidence="1" id="KW-1133">Transmembrane helix</keyword>
<accession>A0A1G6IUQ6</accession>
<dbReference type="OrthoDB" id="2940341at2"/>
<keyword evidence="1" id="KW-0472">Membrane</keyword>
<organism evidence="2 3">
    <name type="scientific">Shouchella lonarensis</name>
    <dbReference type="NCBI Taxonomy" id="1464122"/>
    <lineage>
        <taxon>Bacteria</taxon>
        <taxon>Bacillati</taxon>
        <taxon>Bacillota</taxon>
        <taxon>Bacilli</taxon>
        <taxon>Bacillales</taxon>
        <taxon>Bacillaceae</taxon>
        <taxon>Shouchella</taxon>
    </lineage>
</organism>
<reference evidence="3" key="1">
    <citation type="submission" date="2016-09" db="EMBL/GenBank/DDBJ databases">
        <authorList>
            <person name="Varghese N."/>
            <person name="Submissions S."/>
        </authorList>
    </citation>
    <scope>NUCLEOTIDE SEQUENCE [LARGE SCALE GENOMIC DNA]</scope>
    <source>
        <strain evidence="3">25nlg</strain>
    </source>
</reference>
<dbReference type="EMBL" id="FMYM01000005">
    <property type="protein sequence ID" value="SDC10322.1"/>
    <property type="molecule type" value="Genomic_DNA"/>
</dbReference>
<dbReference type="AlphaFoldDB" id="A0A1G6IUQ6"/>
<evidence type="ECO:0000313" key="2">
    <source>
        <dbReference type="EMBL" id="SDC10322.1"/>
    </source>
</evidence>
<keyword evidence="3" id="KW-1185">Reference proteome</keyword>
<feature type="transmembrane region" description="Helical" evidence="1">
    <location>
        <begin position="6"/>
        <end position="26"/>
    </location>
</feature>
<keyword evidence="1" id="KW-0812">Transmembrane</keyword>
<proteinExistence type="predicted"/>
<sequence>MRKHFIVLILPVILMLIIAVSGLYYLKQEKVFSNELLQREIEITAEVRGDELTLSWRWPQMPSDGMYGTDYIGIAFDKAAEVLVGEVILPLEDEQVFTGTRIENGVVFSYPTEMIEHESVGARGQLRQVLPANVDLDEVHVTMLHTWTNHEDLRIEDALFEEPRFGEAKAVQHWVKTMTLSELIAEKKS</sequence>